<dbReference type="RefSeq" id="WP_054845457.1">
    <property type="nucleotide sequence ID" value="NZ_AP018929.1"/>
</dbReference>
<evidence type="ECO:0000313" key="2">
    <source>
        <dbReference type="EMBL" id="BBG25664.1"/>
    </source>
</evidence>
<accession>A0A510DZJ8</accession>
<dbReference type="Proteomes" id="UP000325030">
    <property type="component" value="Chromosome"/>
</dbReference>
<protein>
    <submittedName>
        <fullName evidence="1">Uncharacterized protein</fullName>
    </submittedName>
</protein>
<evidence type="ECO:0000313" key="3">
    <source>
        <dbReference type="Proteomes" id="UP000322983"/>
    </source>
</evidence>
<evidence type="ECO:0000313" key="1">
    <source>
        <dbReference type="EMBL" id="BBG22904.1"/>
    </source>
</evidence>
<keyword evidence="3" id="KW-1185">Reference proteome</keyword>
<reference evidence="1 3" key="2">
    <citation type="journal article" date="2020" name="Int. J. Syst. Evol. Microbiol.">
        <title>Sulfuracidifex tepidarius gen. nov., sp. nov. and transfer of Sulfolobus metallicus Huber and Stetter 1992 to the genus Sulfuracidifex as Sulfuracidifex metallicus comb. nov.</title>
        <authorList>
            <person name="Itoh T."/>
            <person name="Miura T."/>
            <person name="Sakai H.D."/>
            <person name="Kato S."/>
            <person name="Ohkuma M."/>
            <person name="Takashina T."/>
        </authorList>
    </citation>
    <scope>NUCLEOTIDE SEQUENCE [LARGE SCALE GENOMIC DNA]</scope>
    <source>
        <strain evidence="1 3">IC-006</strain>
        <strain evidence="2">IC-007</strain>
    </source>
</reference>
<dbReference type="EMBL" id="AP018930">
    <property type="protein sequence ID" value="BBG25664.1"/>
    <property type="molecule type" value="Genomic_DNA"/>
</dbReference>
<reference evidence="4" key="1">
    <citation type="submission" date="2018-09" db="EMBL/GenBank/DDBJ databases">
        <title>Complete Genome Sequencing of Sulfolobus sp. JCM 16834.</title>
        <authorList>
            <person name="Kato S."/>
            <person name="Itoh T."/>
            <person name="Ohkuma M."/>
        </authorList>
    </citation>
    <scope>NUCLEOTIDE SEQUENCE [LARGE SCALE GENOMIC DNA]</scope>
    <source>
        <strain evidence="4">IC-007</strain>
    </source>
</reference>
<proteinExistence type="predicted"/>
<dbReference type="STRING" id="1294262.GCA_001316085_01001"/>
<sequence length="70" mass="8150">MELLGKSIRDKKNKIVSKKLENELKLGRDVAIRSVLKWGLMIADYIVSSPRDVQNSFWVVIDPYGRQCNW</sequence>
<accession>A0A510DRX7</accession>
<organism evidence="1 3">
    <name type="scientific">Sulfuracidifex tepidarius</name>
    <dbReference type="NCBI Taxonomy" id="1294262"/>
    <lineage>
        <taxon>Archaea</taxon>
        <taxon>Thermoproteota</taxon>
        <taxon>Thermoprotei</taxon>
        <taxon>Sulfolobales</taxon>
        <taxon>Sulfolobaceae</taxon>
        <taxon>Sulfuracidifex</taxon>
    </lineage>
</organism>
<name>A0A510DRX7_9CREN</name>
<dbReference type="Proteomes" id="UP000322983">
    <property type="component" value="Chromosome"/>
</dbReference>
<dbReference type="KEGG" id="step:IC006_0188"/>
<dbReference type="AlphaFoldDB" id="A0A510DRX7"/>
<evidence type="ECO:0000313" key="4">
    <source>
        <dbReference type="Proteomes" id="UP000325030"/>
    </source>
</evidence>
<gene>
    <name evidence="1" type="ORF">IC006_0188</name>
    <name evidence="2" type="ORF">IC007_0169</name>
</gene>
<dbReference type="EMBL" id="AP018929">
    <property type="protein sequence ID" value="BBG22904.1"/>
    <property type="molecule type" value="Genomic_DNA"/>
</dbReference>
<dbReference type="GeneID" id="41716680"/>
<dbReference type="OrthoDB" id="387044at2157"/>